<dbReference type="Proteomes" id="UP000426328">
    <property type="component" value="Chromosome"/>
</dbReference>
<organism evidence="3 4">
    <name type="scientific">Acidianus ambivalens</name>
    <name type="common">Desulfurolobus ambivalens</name>
    <dbReference type="NCBI Taxonomy" id="2283"/>
    <lineage>
        <taxon>Archaea</taxon>
        <taxon>Thermoproteota</taxon>
        <taxon>Thermoprotei</taxon>
        <taxon>Sulfolobales</taxon>
        <taxon>Sulfolobaceae</taxon>
        <taxon>Acidianus</taxon>
    </lineage>
</organism>
<reference evidence="2 5" key="1">
    <citation type="submission" date="2019-10" db="EMBL/GenBank/DDBJ databases">
        <title>Comparative genomics of sulfur disproportionating microorganisms.</title>
        <authorList>
            <person name="Ward L.M."/>
            <person name="Bertran E."/>
            <person name="Johnston D."/>
        </authorList>
    </citation>
    <scope>NUCLEOTIDE SEQUENCE [LARGE SCALE GENOMIC DNA]</scope>
    <source>
        <strain evidence="2 5">DSM 3772</strain>
    </source>
</reference>
<feature type="transmembrane region" description="Helical" evidence="1">
    <location>
        <begin position="47"/>
        <end position="67"/>
    </location>
</feature>
<protein>
    <submittedName>
        <fullName evidence="3">Phosphoribosylformylglycinamidine synthase</fullName>
    </submittedName>
</protein>
<feature type="transmembrane region" description="Helical" evidence="1">
    <location>
        <begin position="73"/>
        <end position="91"/>
    </location>
</feature>
<reference evidence="3 4" key="2">
    <citation type="submission" date="2019-10" db="EMBL/GenBank/DDBJ databases">
        <title>Genome Sequences from Six Type Strain Members of the Archaeal Family Sulfolobaceae: Acidianus ambivalens, Acidianus infernus, Metallosphaera prunae, Stygiolobus azoricus, Sulfolobus metallicus, and Sulfurisphaera ohwakuensis.</title>
        <authorList>
            <person name="Counts J.A."/>
            <person name="Kelly R.M."/>
        </authorList>
    </citation>
    <scope>NUCLEOTIDE SEQUENCE [LARGE SCALE GENOMIC DNA]</scope>
    <source>
        <strain evidence="3 4">LEI 10</strain>
    </source>
</reference>
<keyword evidence="1" id="KW-0472">Membrane</keyword>
<evidence type="ECO:0000313" key="4">
    <source>
        <dbReference type="Proteomes" id="UP000426328"/>
    </source>
</evidence>
<sequence length="93" mass="10521">MVLVPNTYGVIVLGFDLIMLITVLLFRKAKPKSRSSTLSHSSTRLMGYYLVVSSVVIIAISHLMIYFHSYVCYYVGLTLDSFMFYLGMVMVHG</sequence>
<dbReference type="AlphaFoldDB" id="A0A650CT95"/>
<name>A0A650CT95_ACIAM</name>
<dbReference type="EMBL" id="WHYS01000004">
    <property type="protein sequence ID" value="MQL56423.1"/>
    <property type="molecule type" value="Genomic_DNA"/>
</dbReference>
<keyword evidence="1" id="KW-1133">Transmembrane helix</keyword>
<proteinExistence type="predicted"/>
<keyword evidence="4" id="KW-1185">Reference proteome</keyword>
<accession>A0A650CT95</accession>
<dbReference type="Proteomes" id="UP000474054">
    <property type="component" value="Unassembled WGS sequence"/>
</dbReference>
<gene>
    <name evidence="3" type="ORF">D1866_02765</name>
    <name evidence="2" type="ORF">GFB69_12105</name>
</gene>
<evidence type="ECO:0000313" key="5">
    <source>
        <dbReference type="Proteomes" id="UP000474054"/>
    </source>
</evidence>
<evidence type="ECO:0000256" key="1">
    <source>
        <dbReference type="SAM" id="Phobius"/>
    </source>
</evidence>
<evidence type="ECO:0000313" key="2">
    <source>
        <dbReference type="EMBL" id="MQL56423.1"/>
    </source>
</evidence>
<keyword evidence="1" id="KW-0812">Transmembrane</keyword>
<evidence type="ECO:0000313" key="3">
    <source>
        <dbReference type="EMBL" id="QGR21060.1"/>
    </source>
</evidence>
<dbReference type="KEGG" id="aamb:D1866_02765"/>
<feature type="transmembrane region" description="Helical" evidence="1">
    <location>
        <begin position="6"/>
        <end position="26"/>
    </location>
</feature>
<dbReference type="EMBL" id="CP045482">
    <property type="protein sequence ID" value="QGR21060.1"/>
    <property type="molecule type" value="Genomic_DNA"/>
</dbReference>